<dbReference type="Pfam" id="PF17853">
    <property type="entry name" value="GGDEF_2"/>
    <property type="match status" value="1"/>
</dbReference>
<dbReference type="EMBL" id="CM001466">
    <property type="protein sequence ID" value="EHY90745.1"/>
    <property type="molecule type" value="Genomic_DNA"/>
</dbReference>
<gene>
    <name evidence="5" type="ORF">SacazDRAFT_03885</name>
</gene>
<dbReference type="InterPro" id="IPR041522">
    <property type="entry name" value="CdaR_GGDEF"/>
</dbReference>
<evidence type="ECO:0000313" key="5">
    <source>
        <dbReference type="EMBL" id="EHY90745.1"/>
    </source>
</evidence>
<dbReference type="Pfam" id="PF13556">
    <property type="entry name" value="HTH_30"/>
    <property type="match status" value="1"/>
</dbReference>
<protein>
    <submittedName>
        <fullName evidence="5">Regulator of polyketide synthase expression</fullName>
    </submittedName>
</protein>
<comment type="similarity">
    <text evidence="1">Belongs to the CdaR family.</text>
</comment>
<dbReference type="AlphaFoldDB" id="H8GBX6"/>
<keyword evidence="6" id="KW-1185">Reference proteome</keyword>
<evidence type="ECO:0000256" key="1">
    <source>
        <dbReference type="ARBA" id="ARBA00006754"/>
    </source>
</evidence>
<dbReference type="Gene3D" id="1.10.10.2840">
    <property type="entry name" value="PucR C-terminal helix-turn-helix domain"/>
    <property type="match status" value="1"/>
</dbReference>
<dbReference type="Proteomes" id="UP000004705">
    <property type="component" value="Chromosome"/>
</dbReference>
<evidence type="ECO:0000256" key="2">
    <source>
        <dbReference type="SAM" id="MobiDB-lite"/>
    </source>
</evidence>
<dbReference type="PANTHER" id="PTHR33744">
    <property type="entry name" value="CARBOHYDRATE DIACID REGULATOR"/>
    <property type="match status" value="1"/>
</dbReference>
<feature type="region of interest" description="Disordered" evidence="2">
    <location>
        <begin position="42"/>
        <end position="73"/>
    </location>
</feature>
<feature type="compositionally biased region" description="Polar residues" evidence="2">
    <location>
        <begin position="46"/>
        <end position="62"/>
    </location>
</feature>
<evidence type="ECO:0000259" key="3">
    <source>
        <dbReference type="Pfam" id="PF13556"/>
    </source>
</evidence>
<feature type="region of interest" description="Disordered" evidence="2">
    <location>
        <begin position="1"/>
        <end position="25"/>
    </location>
</feature>
<proteinExistence type="inferred from homology"/>
<sequence>MISHFIVGTPVGTGEVRSPDATEHGASGDLVSALAVATLPDRATPASETSRVGFGTSMSTEPSPALSDHEPALPRHGLSEATLRALERASGRLAKASVAAIEERLSWFGRLPADQRASVLLITQAGAAGFVRWMRDSQEALKLTTEAFRSAPRELSRWVSLRQTVELVRLALDVFEEQLPRFAADAAERAVLTEGILRYGREIAFAAANSYAAAAEARGAWDARLEALVVDGVVRGDAEESVLSRAAALGWDPAADATVLVGNPPSDDPPSVVFEVRSKAARVGRPVLLGVQGSRLVVVVAGPTTGTAKAEDVLPVLSTAFAEGPVVAGPTVSSLAEAHRSAAEALSGLRAVVGWPSAPRPTRSIDLLPERALAGDAEAERVLMDEIARPLENAGPALLETIETYLETGGVLETCARQLFVHPNTVRYRLKKATELTGRNAADPRDALVLRTALTVGRLARSRGLW</sequence>
<evidence type="ECO:0000259" key="4">
    <source>
        <dbReference type="Pfam" id="PF17853"/>
    </source>
</evidence>
<evidence type="ECO:0000313" key="6">
    <source>
        <dbReference type="Proteomes" id="UP000004705"/>
    </source>
</evidence>
<dbReference type="InterPro" id="IPR042070">
    <property type="entry name" value="PucR_C-HTH_sf"/>
</dbReference>
<feature type="domain" description="CdaR GGDEF-like" evidence="4">
    <location>
        <begin position="236"/>
        <end position="351"/>
    </location>
</feature>
<organism evidence="5 6">
    <name type="scientific">Saccharomonospora azurea NA-128</name>
    <dbReference type="NCBI Taxonomy" id="882081"/>
    <lineage>
        <taxon>Bacteria</taxon>
        <taxon>Bacillati</taxon>
        <taxon>Actinomycetota</taxon>
        <taxon>Actinomycetes</taxon>
        <taxon>Pseudonocardiales</taxon>
        <taxon>Pseudonocardiaceae</taxon>
        <taxon>Saccharomonospora</taxon>
    </lineage>
</organism>
<dbReference type="InterPro" id="IPR051448">
    <property type="entry name" value="CdaR-like_regulators"/>
</dbReference>
<feature type="domain" description="PucR C-terminal helix-turn-helix" evidence="3">
    <location>
        <begin position="398"/>
        <end position="455"/>
    </location>
</feature>
<dbReference type="InterPro" id="IPR025736">
    <property type="entry name" value="PucR_C-HTH_dom"/>
</dbReference>
<name>H8GBX6_9PSEU</name>
<accession>H8GBX6</accession>
<dbReference type="HOGENOM" id="CLU_037725_0_0_11"/>
<dbReference type="PANTHER" id="PTHR33744:SF7">
    <property type="entry name" value="PUCR FAMILY TRANSCRIPTIONAL REGULATOR"/>
    <property type="match status" value="1"/>
</dbReference>
<reference evidence="5 6" key="1">
    <citation type="journal article" date="2012" name="Stand. Genomic Sci.">
        <title>Genome sequence of the soil bacterium Saccharomonospora azurea type strain (NA-128(T)).</title>
        <authorList>
            <person name="Klenk H.P."/>
            <person name="Held B."/>
            <person name="Lucas S."/>
            <person name="Lapidus A."/>
            <person name="Copeland A."/>
            <person name="Hammon N."/>
            <person name="Pitluck S."/>
            <person name="Goodwin L.A."/>
            <person name="Han C."/>
            <person name="Tapia R."/>
            <person name="Brambilla E.M."/>
            <person name="Potter G."/>
            <person name="Land M."/>
            <person name="Ivanova N."/>
            <person name="Rohde M."/>
            <person name="Goker M."/>
            <person name="Detter J.C."/>
            <person name="Kyrpides N.C."/>
            <person name="Woyke T."/>
        </authorList>
    </citation>
    <scope>NUCLEOTIDE SEQUENCE [LARGE SCALE GENOMIC DNA]</scope>
    <source>
        <strain evidence="5 6">NA-128</strain>
    </source>
</reference>